<keyword evidence="2 6" id="KW-0812">Transmembrane</keyword>
<dbReference type="PRINTS" id="PR00249">
    <property type="entry name" value="GPCRSECRETIN"/>
</dbReference>
<feature type="domain" description="G-protein coupled receptors family 2 profile 2" evidence="8">
    <location>
        <begin position="510"/>
        <end position="768"/>
    </location>
</feature>
<feature type="transmembrane region" description="Helical" evidence="6">
    <location>
        <begin position="584"/>
        <end position="606"/>
    </location>
</feature>
<evidence type="ECO:0000256" key="3">
    <source>
        <dbReference type="ARBA" id="ARBA00022989"/>
    </source>
</evidence>
<dbReference type="PANTHER" id="PTHR47767">
    <property type="entry name" value="ADHESION G PROTEIN-COUPLED RECEPTOR G7"/>
    <property type="match status" value="1"/>
</dbReference>
<accession>A0A6P8ZEP1</accession>
<dbReference type="Pfam" id="PF00002">
    <property type="entry name" value="7tm_2"/>
    <property type="match status" value="1"/>
</dbReference>
<feature type="transmembrane region" description="Helical" evidence="6">
    <location>
        <begin position="512"/>
        <end position="534"/>
    </location>
</feature>
<feature type="region of interest" description="Disordered" evidence="5">
    <location>
        <begin position="791"/>
        <end position="811"/>
    </location>
</feature>
<dbReference type="InterPro" id="IPR017981">
    <property type="entry name" value="GPCR_2-like_7TM"/>
</dbReference>
<evidence type="ECO:0000256" key="5">
    <source>
        <dbReference type="SAM" id="MobiDB-lite"/>
    </source>
</evidence>
<proteinExistence type="predicted"/>
<dbReference type="FunFam" id="1.20.1070.10:FF:000290">
    <property type="entry name" value="GG11888"/>
    <property type="match status" value="1"/>
</dbReference>
<feature type="compositionally biased region" description="Polar residues" evidence="5">
    <location>
        <begin position="794"/>
        <end position="811"/>
    </location>
</feature>
<dbReference type="PANTHER" id="PTHR47767:SF1">
    <property type="entry name" value="ADHESION G PROTEIN-COUPLED RECEPTOR G7"/>
    <property type="match status" value="1"/>
</dbReference>
<dbReference type="Gene3D" id="1.20.1070.10">
    <property type="entry name" value="Rhodopsin 7-helix transmembrane proteins"/>
    <property type="match status" value="1"/>
</dbReference>
<dbReference type="PROSITE" id="PS50261">
    <property type="entry name" value="G_PROTEIN_RECEP_F2_4"/>
    <property type="match status" value="1"/>
</dbReference>
<comment type="subcellular location">
    <subcellularLocation>
        <location evidence="1">Membrane</location>
        <topology evidence="1">Multi-pass membrane protein</topology>
    </subcellularLocation>
</comment>
<dbReference type="GO" id="GO:0004930">
    <property type="term" value="F:G protein-coupled receptor activity"/>
    <property type="evidence" value="ECO:0007669"/>
    <property type="project" value="InterPro"/>
</dbReference>
<dbReference type="AlphaFoldDB" id="A0A6P8ZEP1"/>
<evidence type="ECO:0000313" key="9">
    <source>
        <dbReference type="Proteomes" id="UP000515160"/>
    </source>
</evidence>
<evidence type="ECO:0000256" key="7">
    <source>
        <dbReference type="SAM" id="SignalP"/>
    </source>
</evidence>
<dbReference type="OrthoDB" id="10037534at2759"/>
<dbReference type="Gene3D" id="2.60.220.50">
    <property type="match status" value="1"/>
</dbReference>
<keyword evidence="10" id="KW-0675">Receptor</keyword>
<dbReference type="GeneID" id="117576233"/>
<feature type="transmembrane region" description="Helical" evidence="6">
    <location>
        <begin position="627"/>
        <end position="651"/>
    </location>
</feature>
<keyword evidence="9" id="KW-1185">Reference proteome</keyword>
<evidence type="ECO:0000256" key="6">
    <source>
        <dbReference type="SAM" id="Phobius"/>
    </source>
</evidence>
<evidence type="ECO:0000259" key="8">
    <source>
        <dbReference type="PROSITE" id="PS50261"/>
    </source>
</evidence>
<gene>
    <name evidence="10" type="primary">LOC117576233</name>
</gene>
<feature type="transmembrane region" description="Helical" evidence="6">
    <location>
        <begin position="546"/>
        <end position="564"/>
    </location>
</feature>
<dbReference type="Proteomes" id="UP000515160">
    <property type="component" value="Chromosome 2R"/>
</dbReference>
<keyword evidence="4 6" id="KW-0472">Membrane</keyword>
<protein>
    <submittedName>
        <fullName evidence="10">Adhesion G-protein coupled receptor G7</fullName>
    </submittedName>
</protein>
<keyword evidence="3 6" id="KW-1133">Transmembrane helix</keyword>
<dbReference type="SUPFAM" id="SSF81321">
    <property type="entry name" value="Family A G protein-coupled receptor-like"/>
    <property type="match status" value="1"/>
</dbReference>
<feature type="signal peptide" evidence="7">
    <location>
        <begin position="1"/>
        <end position="18"/>
    </location>
</feature>
<evidence type="ECO:0000313" key="10">
    <source>
        <dbReference type="RefSeq" id="XP_034116742.1"/>
    </source>
</evidence>
<dbReference type="RefSeq" id="XP_034116742.1">
    <property type="nucleotide sequence ID" value="XM_034260851.2"/>
</dbReference>
<dbReference type="InterPro" id="IPR046338">
    <property type="entry name" value="GAIN_dom_sf"/>
</dbReference>
<reference evidence="10" key="1">
    <citation type="submission" date="2025-08" db="UniProtKB">
        <authorList>
            <consortium name="RefSeq"/>
        </authorList>
    </citation>
    <scope>IDENTIFICATION</scope>
    <source>
        <strain evidence="10">15112-1751.03</strain>
        <tissue evidence="10">Whole Adult</tissue>
    </source>
</reference>
<feature type="transmembrane region" description="Helical" evidence="6">
    <location>
        <begin position="716"/>
        <end position="738"/>
    </location>
</feature>
<dbReference type="GO" id="GO:0007166">
    <property type="term" value="P:cell surface receptor signaling pathway"/>
    <property type="evidence" value="ECO:0007669"/>
    <property type="project" value="InterPro"/>
</dbReference>
<feature type="transmembrane region" description="Helical" evidence="6">
    <location>
        <begin position="744"/>
        <end position="766"/>
    </location>
</feature>
<organism evidence="9 10">
    <name type="scientific">Drosophila albomicans</name>
    <name type="common">Fruit fly</name>
    <dbReference type="NCBI Taxonomy" id="7291"/>
    <lineage>
        <taxon>Eukaryota</taxon>
        <taxon>Metazoa</taxon>
        <taxon>Ecdysozoa</taxon>
        <taxon>Arthropoda</taxon>
        <taxon>Hexapoda</taxon>
        <taxon>Insecta</taxon>
        <taxon>Pterygota</taxon>
        <taxon>Neoptera</taxon>
        <taxon>Endopterygota</taxon>
        <taxon>Diptera</taxon>
        <taxon>Brachycera</taxon>
        <taxon>Muscomorpha</taxon>
        <taxon>Ephydroidea</taxon>
        <taxon>Drosophilidae</taxon>
        <taxon>Drosophila</taxon>
    </lineage>
</organism>
<feature type="chain" id="PRO_5027969243" evidence="7">
    <location>
        <begin position="19"/>
        <end position="811"/>
    </location>
</feature>
<evidence type="ECO:0000256" key="1">
    <source>
        <dbReference type="ARBA" id="ARBA00004141"/>
    </source>
</evidence>
<dbReference type="InterPro" id="IPR053066">
    <property type="entry name" value="ADGR_G7"/>
</dbReference>
<sequence>MNVVLIVTLIVFATVVQVITHSGENSDSGERFDKCPDERMICRLGDRSYTPVNCLPKQKTVDIPGFVYCNHTHCEPEVFEHDYIVRNHDQTPHTNKWKRTRVGEAATLHDVCLLRNGLPVTRKCQLKAMRAQWEPIDQWSKVVCMRTFRQHSISVELNNLHDDILEGRRLTNSTQGRRSTTAMMRSMFHQRQRTVLPADIHVTDQVFGVLMDQPKDGALGADLISICHEIMSTDANVLQLSATLNATNSLLNKFENYMDALPHFVRCGQTMVQPASEEGESVDADVETVKFLNFGVQALISSNLSVFYLDPSCRNITGLAIYSAASADRQHSNSGFWYRFLYGNESVNKLKQESNLEAATFVPQQLWDNIKTASGVSIMILKIYAHDALFVETSEQRSRRPRSKVLSISIPGLADGKLPQALPLLLRNENQRHPDARASETGSGCGYWNYQTWLTDGITTDADTTDILRDPIIVCQTRHLTQFSFLVGGSYRINDLGDEVLVSPINERVLDIISIVGCALSLFGVLGIFVTAALFKSWRSQASTKVLLHLCLAMTLQMVLFVFINTDDLSEQLVVHGDTVRCILLGATLQYSILVLFCWMLIIAFLQFQRYVTVIGIERPKHYILKAALVAWLLPLLPTLLVACIDPNSYVPTKEQLDTDTGICYPSGYGLTFGVVLPITLIVVANLVIFVYVFYSISHSLSQSIHRSERKMVYKQIRLSILLFFLLGLTWIFGIFAFMQAGVAFSYLFCLTATMQGFVLFIYFVLLDEFNRKAWLGLLCPTRRKMNVQKRTTELQSMTTTSSNFSGRSVH</sequence>
<evidence type="ECO:0000256" key="4">
    <source>
        <dbReference type="ARBA" id="ARBA00023136"/>
    </source>
</evidence>
<dbReference type="InterPro" id="IPR000832">
    <property type="entry name" value="GPCR_2_secretin-like"/>
</dbReference>
<keyword evidence="7" id="KW-0732">Signal</keyword>
<name>A0A6P8ZEP1_DROAB</name>
<dbReference type="GO" id="GO:0016020">
    <property type="term" value="C:membrane"/>
    <property type="evidence" value="ECO:0007669"/>
    <property type="project" value="UniProtKB-SubCell"/>
</dbReference>
<dbReference type="CDD" id="cd15040">
    <property type="entry name" value="7tmB2_Adhesion"/>
    <property type="match status" value="1"/>
</dbReference>
<feature type="transmembrane region" description="Helical" evidence="6">
    <location>
        <begin position="671"/>
        <end position="695"/>
    </location>
</feature>
<evidence type="ECO:0000256" key="2">
    <source>
        <dbReference type="ARBA" id="ARBA00022692"/>
    </source>
</evidence>